<dbReference type="OrthoDB" id="2456406at2"/>
<protein>
    <submittedName>
        <fullName evidence="2">Stressosome-associated protein Prli42</fullName>
    </submittedName>
</protein>
<dbReference type="EMBL" id="WBOS01000001">
    <property type="protein sequence ID" value="KAB2338439.1"/>
    <property type="molecule type" value="Genomic_DNA"/>
</dbReference>
<proteinExistence type="predicted"/>
<keyword evidence="1" id="KW-1133">Transmembrane helix</keyword>
<gene>
    <name evidence="2" type="primary">prli42</name>
    <name evidence="2" type="ORF">F7731_02440</name>
</gene>
<evidence type="ECO:0000313" key="2">
    <source>
        <dbReference type="EMBL" id="KAB2338439.1"/>
    </source>
</evidence>
<dbReference type="Proteomes" id="UP000481030">
    <property type="component" value="Unassembled WGS sequence"/>
</dbReference>
<dbReference type="NCBIfam" id="NF033880">
    <property type="entry name" value="Prli42"/>
    <property type="match status" value="1"/>
</dbReference>
<reference evidence="2 3" key="1">
    <citation type="journal article" date="2016" name="Antonie Van Leeuwenhoek">
        <title>Bacillus depressus sp. nov., isolated from soil of a sunflower field.</title>
        <authorList>
            <person name="Wei X."/>
            <person name="Xin D."/>
            <person name="Xin Y."/>
            <person name="Zhang H."/>
            <person name="Wang T."/>
            <person name="Zhang J."/>
        </authorList>
    </citation>
    <scope>NUCLEOTIDE SEQUENCE [LARGE SCALE GENOMIC DNA]</scope>
    <source>
        <strain evidence="2 3">BZ1</strain>
    </source>
</reference>
<dbReference type="InterPro" id="IPR049722">
    <property type="entry name" value="Prli42-like"/>
</dbReference>
<comment type="caution">
    <text evidence="2">The sequence shown here is derived from an EMBL/GenBank/DDBJ whole genome shotgun (WGS) entry which is preliminary data.</text>
</comment>
<dbReference type="AlphaFoldDB" id="A0A6L3VBJ0"/>
<keyword evidence="1" id="KW-0812">Transmembrane</keyword>
<keyword evidence="3" id="KW-1185">Reference proteome</keyword>
<feature type="transmembrane region" description="Helical" evidence="1">
    <location>
        <begin position="17"/>
        <end position="38"/>
    </location>
</feature>
<accession>A0A6L3VBJ0</accession>
<name>A0A6L3VBJ0_9BACI</name>
<evidence type="ECO:0000313" key="3">
    <source>
        <dbReference type="Proteomes" id="UP000481030"/>
    </source>
</evidence>
<organism evidence="2 3">
    <name type="scientific">Cytobacillus depressus</name>
    <dbReference type="NCBI Taxonomy" id="1602942"/>
    <lineage>
        <taxon>Bacteria</taxon>
        <taxon>Bacillati</taxon>
        <taxon>Bacillota</taxon>
        <taxon>Bacilli</taxon>
        <taxon>Bacillales</taxon>
        <taxon>Bacillaceae</taxon>
        <taxon>Cytobacillus</taxon>
    </lineage>
</organism>
<evidence type="ECO:0000256" key="1">
    <source>
        <dbReference type="SAM" id="Phobius"/>
    </source>
</evidence>
<sequence>MIIREGKYLSNKRVRKLIVYLMIFAMLASTLIVGASMFF</sequence>
<keyword evidence="1" id="KW-0472">Membrane</keyword>